<proteinExistence type="predicted"/>
<protein>
    <submittedName>
        <fullName evidence="2">Uncharacterized protein</fullName>
    </submittedName>
</protein>
<accession>A0AA40A091</accession>
<feature type="compositionally biased region" description="Polar residues" evidence="1">
    <location>
        <begin position="93"/>
        <end position="112"/>
    </location>
</feature>
<dbReference type="Proteomes" id="UP001172101">
    <property type="component" value="Unassembled WGS sequence"/>
</dbReference>
<dbReference type="GeneID" id="85318516"/>
<evidence type="ECO:0000313" key="3">
    <source>
        <dbReference type="Proteomes" id="UP001172101"/>
    </source>
</evidence>
<dbReference type="RefSeq" id="XP_060291982.1">
    <property type="nucleotide sequence ID" value="XM_060435246.1"/>
</dbReference>
<comment type="caution">
    <text evidence="2">The sequence shown here is derived from an EMBL/GenBank/DDBJ whole genome shotgun (WGS) entry which is preliminary data.</text>
</comment>
<feature type="compositionally biased region" description="Basic and acidic residues" evidence="1">
    <location>
        <begin position="113"/>
        <end position="124"/>
    </location>
</feature>
<evidence type="ECO:0000313" key="2">
    <source>
        <dbReference type="EMBL" id="KAK0706888.1"/>
    </source>
</evidence>
<sequence>MLRERNIYLVSDPVYLERQKALRVMEHKIEGRLFRPALRAGGMSNKDWKRLWSRLSKVLLRVQPPTPVSSRADDSDSNNNLSGFSTMRKPITSRGSSSKRASLTRSGQNTKAKVTDNARKSWRT</sequence>
<dbReference type="AlphaFoldDB" id="A0AA40A091"/>
<dbReference type="EMBL" id="JAUIRO010000007">
    <property type="protein sequence ID" value="KAK0706888.1"/>
    <property type="molecule type" value="Genomic_DNA"/>
</dbReference>
<organism evidence="2 3">
    <name type="scientific">Lasiosphaeria miniovina</name>
    <dbReference type="NCBI Taxonomy" id="1954250"/>
    <lineage>
        <taxon>Eukaryota</taxon>
        <taxon>Fungi</taxon>
        <taxon>Dikarya</taxon>
        <taxon>Ascomycota</taxon>
        <taxon>Pezizomycotina</taxon>
        <taxon>Sordariomycetes</taxon>
        <taxon>Sordariomycetidae</taxon>
        <taxon>Sordariales</taxon>
        <taxon>Lasiosphaeriaceae</taxon>
        <taxon>Lasiosphaeria</taxon>
    </lineage>
</organism>
<keyword evidence="3" id="KW-1185">Reference proteome</keyword>
<feature type="region of interest" description="Disordered" evidence="1">
    <location>
        <begin position="63"/>
        <end position="124"/>
    </location>
</feature>
<gene>
    <name evidence="2" type="ORF">B0T26DRAFT_478570</name>
</gene>
<evidence type="ECO:0000256" key="1">
    <source>
        <dbReference type="SAM" id="MobiDB-lite"/>
    </source>
</evidence>
<name>A0AA40A091_9PEZI</name>
<reference evidence="2" key="1">
    <citation type="submission" date="2023-06" db="EMBL/GenBank/DDBJ databases">
        <title>Genome-scale phylogeny and comparative genomics of the fungal order Sordariales.</title>
        <authorList>
            <consortium name="Lawrence Berkeley National Laboratory"/>
            <person name="Hensen N."/>
            <person name="Bonometti L."/>
            <person name="Westerberg I."/>
            <person name="Brannstrom I.O."/>
            <person name="Guillou S."/>
            <person name="Cros-Aarteil S."/>
            <person name="Calhoun S."/>
            <person name="Haridas S."/>
            <person name="Kuo A."/>
            <person name="Mondo S."/>
            <person name="Pangilinan J."/>
            <person name="Riley R."/>
            <person name="LaButti K."/>
            <person name="Andreopoulos B."/>
            <person name="Lipzen A."/>
            <person name="Chen C."/>
            <person name="Yanf M."/>
            <person name="Daum C."/>
            <person name="Ng V."/>
            <person name="Clum A."/>
            <person name="Steindorff A."/>
            <person name="Ohm R."/>
            <person name="Martin F."/>
            <person name="Silar P."/>
            <person name="Natvig D."/>
            <person name="Lalanne C."/>
            <person name="Gautier V."/>
            <person name="Ament-velasquez S.L."/>
            <person name="Kruys A."/>
            <person name="Hutchinson M.I."/>
            <person name="Powell A.J."/>
            <person name="Barry K."/>
            <person name="Miller A.N."/>
            <person name="Grigoriev I.V."/>
            <person name="Debuchy R."/>
            <person name="Gladieux P."/>
            <person name="Thoren M.H."/>
            <person name="Johannesson H."/>
        </authorList>
    </citation>
    <scope>NUCLEOTIDE SEQUENCE</scope>
    <source>
        <strain evidence="2">SMH2392-1A</strain>
    </source>
</reference>